<proteinExistence type="predicted"/>
<reference evidence="2" key="1">
    <citation type="submission" date="2020-07" db="EMBL/GenBank/DDBJ databases">
        <title>Huge and variable diversity of episymbiotic CPR bacteria and DPANN archaea in groundwater ecosystems.</title>
        <authorList>
            <person name="He C.Y."/>
            <person name="Keren R."/>
            <person name="Whittaker M."/>
            <person name="Farag I.F."/>
            <person name="Doudna J."/>
            <person name="Cate J.H.D."/>
            <person name="Banfield J.F."/>
        </authorList>
    </citation>
    <scope>NUCLEOTIDE SEQUENCE</scope>
    <source>
        <strain evidence="2">NC_groundwater_1482_Ag_S-0.65um_47_24</strain>
    </source>
</reference>
<dbReference type="GO" id="GO:0070290">
    <property type="term" value="F:N-acylphosphatidylethanolamine-specific phospholipase D activity"/>
    <property type="evidence" value="ECO:0007669"/>
    <property type="project" value="InterPro"/>
</dbReference>
<dbReference type="PANTHER" id="PTHR15032">
    <property type="entry name" value="N-ACYL-PHOSPHATIDYLETHANOLAMINE-HYDROLYZING PHOSPHOLIPASE D"/>
    <property type="match status" value="1"/>
</dbReference>
<feature type="domain" description="Metallo-beta-lactamase" evidence="1">
    <location>
        <begin position="25"/>
        <end position="212"/>
    </location>
</feature>
<dbReference type="SUPFAM" id="SSF56281">
    <property type="entry name" value="Metallo-hydrolase/oxidoreductase"/>
    <property type="match status" value="1"/>
</dbReference>
<name>A0A933GMM5_UNCTE</name>
<protein>
    <submittedName>
        <fullName evidence="2">MBL fold metallo-hydrolase</fullName>
    </submittedName>
</protein>
<sequence length="254" mass="29158">MAAGGELQITYIGHATTLIRLDGFNIITDPIFSERAFISKRFVAPGLDFSDLPTIHCILVSHAHLDHLDRPTLRKFDKDIPIVIPARTRPLIKRLGFKRIFELSFWERVKIDEVEITAVPAKHFSRRWLVDFKRGYCGFIVQRNGKTLYFAGDTGYFPGFIEMGRRFLIDVALIPIGAYHPRVTLRHFHVNPMEAVKAFKDLGAKIMVPIHWGTFRISAEPIDAPLKWLENIIAAENLQKRIIILKHGESRCFD</sequence>
<evidence type="ECO:0000259" key="1">
    <source>
        <dbReference type="Pfam" id="PF12706"/>
    </source>
</evidence>
<dbReference type="Pfam" id="PF12706">
    <property type="entry name" value="Lactamase_B_2"/>
    <property type="match status" value="1"/>
</dbReference>
<gene>
    <name evidence="2" type="ORF">HY730_10180</name>
</gene>
<dbReference type="PIRSF" id="PIRSF038896">
    <property type="entry name" value="NAPE-PLD"/>
    <property type="match status" value="1"/>
</dbReference>
<dbReference type="EMBL" id="JACQWF010000437">
    <property type="protein sequence ID" value="MBI4596721.1"/>
    <property type="molecule type" value="Genomic_DNA"/>
</dbReference>
<dbReference type="InterPro" id="IPR001279">
    <property type="entry name" value="Metallo-B-lactamas"/>
</dbReference>
<dbReference type="InterPro" id="IPR024884">
    <property type="entry name" value="NAPE-PLD"/>
</dbReference>
<organism evidence="2 3">
    <name type="scientific">Tectimicrobiota bacterium</name>
    <dbReference type="NCBI Taxonomy" id="2528274"/>
    <lineage>
        <taxon>Bacteria</taxon>
        <taxon>Pseudomonadati</taxon>
        <taxon>Nitrospinota/Tectimicrobiota group</taxon>
        <taxon>Candidatus Tectimicrobiota</taxon>
    </lineage>
</organism>
<dbReference type="InterPro" id="IPR036866">
    <property type="entry name" value="RibonucZ/Hydroxyglut_hydro"/>
</dbReference>
<evidence type="ECO:0000313" key="3">
    <source>
        <dbReference type="Proteomes" id="UP000772181"/>
    </source>
</evidence>
<dbReference type="Gene3D" id="3.60.15.10">
    <property type="entry name" value="Ribonuclease Z/Hydroxyacylglutathione hydrolase-like"/>
    <property type="match status" value="1"/>
</dbReference>
<dbReference type="GO" id="GO:0005737">
    <property type="term" value="C:cytoplasm"/>
    <property type="evidence" value="ECO:0007669"/>
    <property type="project" value="TreeGrafter"/>
</dbReference>
<dbReference type="GO" id="GO:0008270">
    <property type="term" value="F:zinc ion binding"/>
    <property type="evidence" value="ECO:0007669"/>
    <property type="project" value="InterPro"/>
</dbReference>
<accession>A0A933GMM5</accession>
<evidence type="ECO:0000313" key="2">
    <source>
        <dbReference type="EMBL" id="MBI4596721.1"/>
    </source>
</evidence>
<dbReference type="AlphaFoldDB" id="A0A933GMM5"/>
<dbReference type="Proteomes" id="UP000772181">
    <property type="component" value="Unassembled WGS sequence"/>
</dbReference>
<dbReference type="PANTHER" id="PTHR15032:SF4">
    <property type="entry name" value="N-ACYL-PHOSPHATIDYLETHANOLAMINE-HYDROLYZING PHOSPHOLIPASE D"/>
    <property type="match status" value="1"/>
</dbReference>
<comment type="caution">
    <text evidence="2">The sequence shown here is derived from an EMBL/GenBank/DDBJ whole genome shotgun (WGS) entry which is preliminary data.</text>
</comment>